<accession>A0AAV7TYW9</accession>
<sequence>MPDGRNRSAEDRGGQCNSDKENSGTGVTPLKPTRKKKTPTPPATSQEGCGYYRVPRLYTQVQKCKLRLEQPMVVMVMDSSRSTRAMRKRFKSYLGDRLLALHRAMQEHFKVALVTDFSYSSRAPRYARVF</sequence>
<comment type="caution">
    <text evidence="2">The sequence shown here is derived from an EMBL/GenBank/DDBJ whole genome shotgun (WGS) entry which is preliminary data.</text>
</comment>
<evidence type="ECO:0000313" key="3">
    <source>
        <dbReference type="Proteomes" id="UP001066276"/>
    </source>
</evidence>
<dbReference type="EMBL" id="JANPWB010000006">
    <property type="protein sequence ID" value="KAJ1181431.1"/>
    <property type="molecule type" value="Genomic_DNA"/>
</dbReference>
<protein>
    <submittedName>
        <fullName evidence="2">Uncharacterized protein</fullName>
    </submittedName>
</protein>
<dbReference type="Proteomes" id="UP001066276">
    <property type="component" value="Chromosome 3_2"/>
</dbReference>
<organism evidence="2 3">
    <name type="scientific">Pleurodeles waltl</name>
    <name type="common">Iberian ribbed newt</name>
    <dbReference type="NCBI Taxonomy" id="8319"/>
    <lineage>
        <taxon>Eukaryota</taxon>
        <taxon>Metazoa</taxon>
        <taxon>Chordata</taxon>
        <taxon>Craniata</taxon>
        <taxon>Vertebrata</taxon>
        <taxon>Euteleostomi</taxon>
        <taxon>Amphibia</taxon>
        <taxon>Batrachia</taxon>
        <taxon>Caudata</taxon>
        <taxon>Salamandroidea</taxon>
        <taxon>Salamandridae</taxon>
        <taxon>Pleurodelinae</taxon>
        <taxon>Pleurodeles</taxon>
    </lineage>
</organism>
<feature type="region of interest" description="Disordered" evidence="1">
    <location>
        <begin position="1"/>
        <end position="49"/>
    </location>
</feature>
<dbReference type="AlphaFoldDB" id="A0AAV7TYW9"/>
<feature type="compositionally biased region" description="Basic and acidic residues" evidence="1">
    <location>
        <begin position="1"/>
        <end position="22"/>
    </location>
</feature>
<evidence type="ECO:0000256" key="1">
    <source>
        <dbReference type="SAM" id="MobiDB-lite"/>
    </source>
</evidence>
<keyword evidence="3" id="KW-1185">Reference proteome</keyword>
<gene>
    <name evidence="2" type="ORF">NDU88_006638</name>
</gene>
<name>A0AAV7TYW9_PLEWA</name>
<proteinExistence type="predicted"/>
<evidence type="ECO:0000313" key="2">
    <source>
        <dbReference type="EMBL" id="KAJ1181431.1"/>
    </source>
</evidence>
<reference evidence="2" key="1">
    <citation type="journal article" date="2022" name="bioRxiv">
        <title>Sequencing and chromosome-scale assembly of the giantPleurodeles waltlgenome.</title>
        <authorList>
            <person name="Brown T."/>
            <person name="Elewa A."/>
            <person name="Iarovenko S."/>
            <person name="Subramanian E."/>
            <person name="Araus A.J."/>
            <person name="Petzold A."/>
            <person name="Susuki M."/>
            <person name="Suzuki K.-i.T."/>
            <person name="Hayashi T."/>
            <person name="Toyoda A."/>
            <person name="Oliveira C."/>
            <person name="Osipova E."/>
            <person name="Leigh N.D."/>
            <person name="Simon A."/>
            <person name="Yun M.H."/>
        </authorList>
    </citation>
    <scope>NUCLEOTIDE SEQUENCE</scope>
    <source>
        <strain evidence="2">20211129_DDA</strain>
        <tissue evidence="2">Liver</tissue>
    </source>
</reference>